<dbReference type="GO" id="GO:0051073">
    <property type="term" value="F:adenosylcobinamide-GDP ribazoletransferase activity"/>
    <property type="evidence" value="ECO:0007669"/>
    <property type="project" value="UniProtKB-EC"/>
</dbReference>
<evidence type="ECO:0000256" key="16">
    <source>
        <dbReference type="ARBA" id="ARBA00032853"/>
    </source>
</evidence>
<evidence type="ECO:0000256" key="14">
    <source>
        <dbReference type="ARBA" id="ARBA00025228"/>
    </source>
</evidence>
<comment type="subcellular location">
    <subcellularLocation>
        <location evidence="2">Cell membrane</location>
        <topology evidence="2">Multi-pass membrane protein</topology>
    </subcellularLocation>
</comment>
<reference evidence="20 21" key="1">
    <citation type="submission" date="2013-07" db="EMBL/GenBank/DDBJ databases">
        <title>Comparative Genomic and Metabolomic Analysis of Twelve Strains of Pseudoalteromonas luteoviolacea.</title>
        <authorList>
            <person name="Vynne N.G."/>
            <person name="Mansson M."/>
            <person name="Gram L."/>
        </authorList>
    </citation>
    <scope>NUCLEOTIDE SEQUENCE [LARGE SCALE GENOMIC DNA]</scope>
    <source>
        <strain evidence="20 21">NCIMB 1942</strain>
    </source>
</reference>
<dbReference type="EMBL" id="AUXT01000146">
    <property type="protein sequence ID" value="KZN48325.1"/>
    <property type="molecule type" value="Genomic_DNA"/>
</dbReference>
<keyword evidence="9" id="KW-0808">Transferase</keyword>
<evidence type="ECO:0000256" key="11">
    <source>
        <dbReference type="ARBA" id="ARBA00022842"/>
    </source>
</evidence>
<keyword evidence="10 19" id="KW-0812">Transmembrane</keyword>
<protein>
    <recommendedName>
        <fullName evidence="6">Adenosylcobinamide-GDP ribazoletransferase</fullName>
        <ecNumber evidence="5">2.7.8.26</ecNumber>
    </recommendedName>
    <alternativeName>
        <fullName evidence="16">Cobalamin synthase</fullName>
    </alternativeName>
    <alternativeName>
        <fullName evidence="15">Cobalamin-5'-phosphate synthase</fullName>
    </alternativeName>
</protein>
<evidence type="ECO:0000256" key="8">
    <source>
        <dbReference type="ARBA" id="ARBA00022573"/>
    </source>
</evidence>
<comment type="catalytic activity">
    <reaction evidence="18">
        <text>alpha-ribazole 5'-phosphate + adenosylcob(III)inamide-GDP = adenosylcob(III)alamin 5'-phosphate + GMP + H(+)</text>
        <dbReference type="Rhea" id="RHEA:23560"/>
        <dbReference type="ChEBI" id="CHEBI:15378"/>
        <dbReference type="ChEBI" id="CHEBI:57918"/>
        <dbReference type="ChEBI" id="CHEBI:58115"/>
        <dbReference type="ChEBI" id="CHEBI:60487"/>
        <dbReference type="ChEBI" id="CHEBI:60493"/>
        <dbReference type="EC" id="2.7.8.26"/>
    </reaction>
</comment>
<accession>A0A167D1U7</accession>
<gene>
    <name evidence="20" type="ORF">N482_07610</name>
</gene>
<evidence type="ECO:0000256" key="1">
    <source>
        <dbReference type="ARBA" id="ARBA00001946"/>
    </source>
</evidence>
<feature type="transmembrane region" description="Helical" evidence="19">
    <location>
        <begin position="67"/>
        <end position="83"/>
    </location>
</feature>
<keyword evidence="13 19" id="KW-0472">Membrane</keyword>
<evidence type="ECO:0000256" key="5">
    <source>
        <dbReference type="ARBA" id="ARBA00013200"/>
    </source>
</evidence>
<dbReference type="Proteomes" id="UP000076587">
    <property type="component" value="Unassembled WGS sequence"/>
</dbReference>
<comment type="similarity">
    <text evidence="4">Belongs to the CobS family.</text>
</comment>
<evidence type="ECO:0000256" key="6">
    <source>
        <dbReference type="ARBA" id="ARBA00015850"/>
    </source>
</evidence>
<evidence type="ECO:0000256" key="13">
    <source>
        <dbReference type="ARBA" id="ARBA00023136"/>
    </source>
</evidence>
<dbReference type="AlphaFoldDB" id="A0A167D1U7"/>
<evidence type="ECO:0000256" key="19">
    <source>
        <dbReference type="SAM" id="Phobius"/>
    </source>
</evidence>
<evidence type="ECO:0000256" key="15">
    <source>
        <dbReference type="ARBA" id="ARBA00032605"/>
    </source>
</evidence>
<comment type="catalytic activity">
    <reaction evidence="17">
        <text>alpha-ribazole + adenosylcob(III)inamide-GDP = adenosylcob(III)alamin + GMP + H(+)</text>
        <dbReference type="Rhea" id="RHEA:16049"/>
        <dbReference type="ChEBI" id="CHEBI:10329"/>
        <dbReference type="ChEBI" id="CHEBI:15378"/>
        <dbReference type="ChEBI" id="CHEBI:18408"/>
        <dbReference type="ChEBI" id="CHEBI:58115"/>
        <dbReference type="ChEBI" id="CHEBI:60487"/>
        <dbReference type="EC" id="2.7.8.26"/>
    </reaction>
</comment>
<evidence type="ECO:0000256" key="2">
    <source>
        <dbReference type="ARBA" id="ARBA00004651"/>
    </source>
</evidence>
<keyword evidence="8" id="KW-0169">Cobalamin biosynthesis</keyword>
<dbReference type="PANTHER" id="PTHR34148:SF1">
    <property type="entry name" value="ADENOSYLCOBINAMIDE-GDP RIBAZOLETRANSFERASE"/>
    <property type="match status" value="1"/>
</dbReference>
<sequence length="107" mass="11553">MLNNMSQFVLFKLALIFLTRVPVKLSGSVSDEDINLSSSYFAAVGFCIGLSMAFTLWIIAYWLPMNLGILFTLGLGLIVTGAFHEDGFAMFGMVLAAVGASSKSWTS</sequence>
<name>A0A167D1U7_9GAMM</name>
<dbReference type="GO" id="GO:0005886">
    <property type="term" value="C:plasma membrane"/>
    <property type="evidence" value="ECO:0007669"/>
    <property type="project" value="UniProtKB-SubCell"/>
</dbReference>
<evidence type="ECO:0000313" key="21">
    <source>
        <dbReference type="Proteomes" id="UP000076587"/>
    </source>
</evidence>
<proteinExistence type="inferred from homology"/>
<evidence type="ECO:0000256" key="10">
    <source>
        <dbReference type="ARBA" id="ARBA00022692"/>
    </source>
</evidence>
<dbReference type="EC" id="2.7.8.26" evidence="5"/>
<comment type="pathway">
    <text evidence="3">Cofactor biosynthesis; adenosylcobalamin biosynthesis; adenosylcobalamin from cob(II)yrinate a,c-diamide: step 7/7.</text>
</comment>
<dbReference type="UniPathway" id="UPA00148">
    <property type="reaction ID" value="UER00238"/>
</dbReference>
<comment type="function">
    <text evidence="14">Joins adenosylcobinamide-GDP and alpha-ribazole to generate adenosylcobalamin (Ado-cobalamin). Also synthesizes adenosylcobalamin 5'-phosphate from adenosylcobinamide-GDP and alpha-ribazole 5'-phosphate.</text>
</comment>
<dbReference type="GO" id="GO:0008818">
    <property type="term" value="F:cobalamin 5'-phosphate synthase activity"/>
    <property type="evidence" value="ECO:0007669"/>
    <property type="project" value="InterPro"/>
</dbReference>
<evidence type="ECO:0000256" key="3">
    <source>
        <dbReference type="ARBA" id="ARBA00004663"/>
    </source>
</evidence>
<dbReference type="GO" id="GO:0009236">
    <property type="term" value="P:cobalamin biosynthetic process"/>
    <property type="evidence" value="ECO:0007669"/>
    <property type="project" value="UniProtKB-UniPathway"/>
</dbReference>
<comment type="caution">
    <text evidence="20">The sequence shown here is derived from an EMBL/GenBank/DDBJ whole genome shotgun (WGS) entry which is preliminary data.</text>
</comment>
<evidence type="ECO:0000256" key="18">
    <source>
        <dbReference type="ARBA" id="ARBA00049504"/>
    </source>
</evidence>
<evidence type="ECO:0000256" key="17">
    <source>
        <dbReference type="ARBA" id="ARBA00048623"/>
    </source>
</evidence>
<keyword evidence="12 19" id="KW-1133">Transmembrane helix</keyword>
<organism evidence="20 21">
    <name type="scientific">Pseudoalteromonas luteoviolacea NCIMB 1942</name>
    <dbReference type="NCBI Taxonomy" id="1365253"/>
    <lineage>
        <taxon>Bacteria</taxon>
        <taxon>Pseudomonadati</taxon>
        <taxon>Pseudomonadota</taxon>
        <taxon>Gammaproteobacteria</taxon>
        <taxon>Alteromonadales</taxon>
        <taxon>Pseudoalteromonadaceae</taxon>
        <taxon>Pseudoalteromonas</taxon>
    </lineage>
</organism>
<dbReference type="Pfam" id="PF02654">
    <property type="entry name" value="CobS"/>
    <property type="match status" value="1"/>
</dbReference>
<evidence type="ECO:0000256" key="9">
    <source>
        <dbReference type="ARBA" id="ARBA00022679"/>
    </source>
</evidence>
<evidence type="ECO:0000256" key="4">
    <source>
        <dbReference type="ARBA" id="ARBA00010561"/>
    </source>
</evidence>
<keyword evidence="7" id="KW-1003">Cell membrane</keyword>
<evidence type="ECO:0000256" key="12">
    <source>
        <dbReference type="ARBA" id="ARBA00022989"/>
    </source>
</evidence>
<comment type="cofactor">
    <cofactor evidence="1">
        <name>Mg(2+)</name>
        <dbReference type="ChEBI" id="CHEBI:18420"/>
    </cofactor>
</comment>
<dbReference type="PATRIC" id="fig|1365253.3.peg.1777"/>
<feature type="transmembrane region" description="Helical" evidence="19">
    <location>
        <begin position="37"/>
        <end position="60"/>
    </location>
</feature>
<dbReference type="InterPro" id="IPR003805">
    <property type="entry name" value="CobS"/>
</dbReference>
<evidence type="ECO:0000313" key="20">
    <source>
        <dbReference type="EMBL" id="KZN48325.1"/>
    </source>
</evidence>
<dbReference type="PANTHER" id="PTHR34148">
    <property type="entry name" value="ADENOSYLCOBINAMIDE-GDP RIBAZOLETRANSFERASE"/>
    <property type="match status" value="1"/>
</dbReference>
<keyword evidence="11" id="KW-0460">Magnesium</keyword>
<evidence type="ECO:0000256" key="7">
    <source>
        <dbReference type="ARBA" id="ARBA00022475"/>
    </source>
</evidence>